<evidence type="ECO:0000256" key="1">
    <source>
        <dbReference type="ARBA" id="ARBA00008136"/>
    </source>
</evidence>
<accession>A0A1I4I3A0</accession>
<evidence type="ECO:0000313" key="9">
    <source>
        <dbReference type="Proteomes" id="UP000199607"/>
    </source>
</evidence>
<dbReference type="PANTHER" id="PTHR13604:SF0">
    <property type="entry name" value="ABASIC SITE PROCESSING PROTEIN HMCES"/>
    <property type="match status" value="1"/>
</dbReference>
<keyword evidence="3" id="KW-0227">DNA damage</keyword>
<dbReference type="InterPro" id="IPR003738">
    <property type="entry name" value="SRAP"/>
</dbReference>
<name>A0A1I4I3A0_9EURY</name>
<evidence type="ECO:0000256" key="4">
    <source>
        <dbReference type="ARBA" id="ARBA00022801"/>
    </source>
</evidence>
<proteinExistence type="inferred from homology"/>
<evidence type="ECO:0000256" key="3">
    <source>
        <dbReference type="ARBA" id="ARBA00022763"/>
    </source>
</evidence>
<keyword evidence="9" id="KW-1185">Reference proteome</keyword>
<dbReference type="PANTHER" id="PTHR13604">
    <property type="entry name" value="DC12-RELATED"/>
    <property type="match status" value="1"/>
</dbReference>
<dbReference type="GO" id="GO:0003697">
    <property type="term" value="F:single-stranded DNA binding"/>
    <property type="evidence" value="ECO:0007669"/>
    <property type="project" value="InterPro"/>
</dbReference>
<comment type="similarity">
    <text evidence="1">Belongs to the SOS response-associated peptidase family.</text>
</comment>
<evidence type="ECO:0000256" key="2">
    <source>
        <dbReference type="ARBA" id="ARBA00022670"/>
    </source>
</evidence>
<dbReference type="EMBL" id="FOTC01000007">
    <property type="protein sequence ID" value="SFL48855.1"/>
    <property type="molecule type" value="Genomic_DNA"/>
</dbReference>
<dbReference type="Gene3D" id="3.90.1680.10">
    <property type="entry name" value="SOS response associated peptidase-like"/>
    <property type="match status" value="1"/>
</dbReference>
<dbReference type="GO" id="GO:0016829">
    <property type="term" value="F:lyase activity"/>
    <property type="evidence" value="ECO:0007669"/>
    <property type="project" value="UniProtKB-KW"/>
</dbReference>
<reference evidence="9" key="1">
    <citation type="submission" date="2016-10" db="EMBL/GenBank/DDBJ databases">
        <authorList>
            <person name="Varghese N."/>
            <person name="Submissions S."/>
        </authorList>
    </citation>
    <scope>NUCLEOTIDE SEQUENCE [LARGE SCALE GENOMIC DNA]</scope>
    <source>
        <strain evidence="9">CGMCC 1.7738</strain>
    </source>
</reference>
<dbReference type="AlphaFoldDB" id="A0A1I4I3A0"/>
<keyword evidence="2" id="KW-0645">Protease</keyword>
<protein>
    <submittedName>
        <fullName evidence="8">Putative SOS response-associated peptidase YedK</fullName>
    </submittedName>
</protein>
<evidence type="ECO:0000313" key="8">
    <source>
        <dbReference type="EMBL" id="SFL48855.1"/>
    </source>
</evidence>
<dbReference type="RefSeq" id="WP_089871701.1">
    <property type="nucleotide sequence ID" value="NZ_FOTC01000007.1"/>
</dbReference>
<keyword evidence="5" id="KW-0190">Covalent protein-DNA linkage</keyword>
<dbReference type="GO" id="GO:0006508">
    <property type="term" value="P:proteolysis"/>
    <property type="evidence" value="ECO:0007669"/>
    <property type="project" value="UniProtKB-KW"/>
</dbReference>
<dbReference type="GO" id="GO:0106300">
    <property type="term" value="P:protein-DNA covalent cross-linking repair"/>
    <property type="evidence" value="ECO:0007669"/>
    <property type="project" value="InterPro"/>
</dbReference>
<keyword evidence="4" id="KW-0378">Hydrolase</keyword>
<organism evidence="8 9">
    <name type="scientific">Halogranum rubrum</name>
    <dbReference type="NCBI Taxonomy" id="553466"/>
    <lineage>
        <taxon>Archaea</taxon>
        <taxon>Methanobacteriati</taxon>
        <taxon>Methanobacteriota</taxon>
        <taxon>Stenosarchaea group</taxon>
        <taxon>Halobacteria</taxon>
        <taxon>Halobacteriales</taxon>
        <taxon>Haloferacaceae</taxon>
    </lineage>
</organism>
<evidence type="ECO:0000256" key="5">
    <source>
        <dbReference type="ARBA" id="ARBA00023124"/>
    </source>
</evidence>
<dbReference type="Proteomes" id="UP000199607">
    <property type="component" value="Unassembled WGS sequence"/>
</dbReference>
<dbReference type="InterPro" id="IPR036590">
    <property type="entry name" value="SRAP-like"/>
</dbReference>
<keyword evidence="7" id="KW-0456">Lyase</keyword>
<dbReference type="SUPFAM" id="SSF143081">
    <property type="entry name" value="BB1717-like"/>
    <property type="match status" value="1"/>
</dbReference>
<dbReference type="Pfam" id="PF02586">
    <property type="entry name" value="SRAP"/>
    <property type="match status" value="1"/>
</dbReference>
<dbReference type="GO" id="GO:0008233">
    <property type="term" value="F:peptidase activity"/>
    <property type="evidence" value="ECO:0007669"/>
    <property type="project" value="UniProtKB-KW"/>
</dbReference>
<dbReference type="STRING" id="553466.SAMN04487950_3937"/>
<evidence type="ECO:0000256" key="7">
    <source>
        <dbReference type="ARBA" id="ARBA00023239"/>
    </source>
</evidence>
<keyword evidence="6" id="KW-0238">DNA-binding</keyword>
<evidence type="ECO:0000256" key="6">
    <source>
        <dbReference type="ARBA" id="ARBA00023125"/>
    </source>
</evidence>
<sequence>MCGRYTLFTPQPTLEERFDAEAESPLEPRYNCAPGQRLPVITNDAPDTIQTLKWGLVPSWADNESVGNKRINARAETVHEKRSFAEAYEQRRCLVLADGFYEWVKQESGKQPYRVAFTDDRPFAMAGLWERWTPPQTQTGLSDFDGGVAPDADPEPLETFTVITTEPNGLVSKLHHRMAVVLDESEEETWLTGDADEVQSLLDPYPDDAMEAYPVSTQVNSPANDGPALIEEVGTGV</sequence>
<gene>
    <name evidence="8" type="ORF">SAMN04487950_3937</name>
</gene>